<protein>
    <recommendedName>
        <fullName evidence="9">RING-type domain-containing protein</fullName>
    </recommendedName>
</protein>
<dbReference type="InterPro" id="IPR047546">
    <property type="entry name" value="Rcat_RBR_RNF216"/>
</dbReference>
<keyword evidence="2" id="KW-0808">Transferase</keyword>
<evidence type="ECO:0000313" key="11">
    <source>
        <dbReference type="Proteomes" id="UP000226192"/>
    </source>
</evidence>
<evidence type="ECO:0000256" key="8">
    <source>
        <dbReference type="SAM" id="Phobius"/>
    </source>
</evidence>
<dbReference type="CDD" id="cd20353">
    <property type="entry name" value="Rcat_RBR_RNF216"/>
    <property type="match status" value="1"/>
</dbReference>
<feature type="transmembrane region" description="Helical" evidence="8">
    <location>
        <begin position="371"/>
        <end position="398"/>
    </location>
</feature>
<evidence type="ECO:0000259" key="9">
    <source>
        <dbReference type="PROSITE" id="PS51873"/>
    </source>
</evidence>
<organism evidence="10 11">
    <name type="scientific">Ophiocordyceps australis</name>
    <dbReference type="NCBI Taxonomy" id="1399860"/>
    <lineage>
        <taxon>Eukaryota</taxon>
        <taxon>Fungi</taxon>
        <taxon>Dikarya</taxon>
        <taxon>Ascomycota</taxon>
        <taxon>Pezizomycotina</taxon>
        <taxon>Sordariomycetes</taxon>
        <taxon>Hypocreomycetidae</taxon>
        <taxon>Hypocreales</taxon>
        <taxon>Ophiocordycipitaceae</taxon>
        <taxon>Ophiocordyceps</taxon>
    </lineage>
</organism>
<dbReference type="PANTHER" id="PTHR22770:SF42">
    <property type="entry name" value="FINGER PROTEIN (ZIN), PUTATIVE (AFU_ORTHOLOGUE AFUA_4G03910)-RELATED"/>
    <property type="match status" value="1"/>
</dbReference>
<dbReference type="CDD" id="cd16630">
    <property type="entry name" value="RING-HC_RBR_RNF216"/>
    <property type="match status" value="1"/>
</dbReference>
<keyword evidence="8" id="KW-0472">Membrane</keyword>
<dbReference type="STRING" id="1399860.A0A2C5XRX7"/>
<dbReference type="Pfam" id="PF26191">
    <property type="entry name" value="RING-HC_RBR_RNF216"/>
    <property type="match status" value="1"/>
</dbReference>
<dbReference type="InterPro" id="IPR051628">
    <property type="entry name" value="LUBAC_E3_Ligases"/>
</dbReference>
<accession>A0A2C5XRX7</accession>
<dbReference type="OrthoDB" id="10009520at2759"/>
<dbReference type="Proteomes" id="UP000226192">
    <property type="component" value="Unassembled WGS sequence"/>
</dbReference>
<sequence>MADDTYICDEAQLGRVCEARPDLRELNANLEALAAVFPDVQIEVFRELLSKFDGESRLALVADAMLKSRVEWVKGRWRTAGDEGDEGVPAGQRFRSDEYRRAVRRLAWSEFRGLSRSTINAVLAENNFGYLEARPTLVALSAKSWRFALHSVFWRRAKPAAAQAGQHHPLLVWRSSGKGGMVPAVRATGSAELDGDLFDALVRPVQTQLVRQRSEADAQLAAQVNAREAEAADALLECACCFCAAPFERVASCVRCGQLLCFACVQRAVREALFGQGWSSIDVQRGSLRCMALEACSGFVPAEQMRRALDSSDDDQDLAARLDGRLAEQCLAACTLPLIHCPFCPYAEIDDIWTPAHQTLPALRPEKAYRLVLLALGLVCLLAALPLALMLALAALVLSTRHALARLLSSHYHAALGRHARRRRGPRFTCLNPSCRRSSCLACHKSWSDPHTCHESSLVALRTQVEQAMSLAIKRVCPRCNTSFVKTAGCNKLTCPCGYKMCYVCRADLSVIGYRHFCDHFRPDADAAPCTDCERCNLWQTEDVDSVLRQARDDAERRWREALREHDEELGASLGRPVAPLGVRALAARVLSGSVPALEDVVDVLVDGLYT</sequence>
<evidence type="ECO:0000313" key="10">
    <source>
        <dbReference type="EMBL" id="PHH59207.1"/>
    </source>
</evidence>
<dbReference type="PANTHER" id="PTHR22770">
    <property type="entry name" value="UBIQUITIN CONJUGATING ENZYME 7 INTERACTING PROTEIN-RELATED"/>
    <property type="match status" value="1"/>
</dbReference>
<comment type="caution">
    <text evidence="10">The sequence shown here is derived from an EMBL/GenBank/DDBJ whole genome shotgun (WGS) entry which is preliminary data.</text>
</comment>
<feature type="domain" description="RING-type" evidence="9">
    <location>
        <begin position="234"/>
        <end position="534"/>
    </location>
</feature>
<dbReference type="SUPFAM" id="SSF57850">
    <property type="entry name" value="RING/U-box"/>
    <property type="match status" value="1"/>
</dbReference>
<keyword evidence="8" id="KW-0812">Transmembrane</keyword>
<gene>
    <name evidence="10" type="ORF">CDD81_3562</name>
</gene>
<evidence type="ECO:0000256" key="7">
    <source>
        <dbReference type="ARBA" id="ARBA00022833"/>
    </source>
</evidence>
<dbReference type="Pfam" id="PF26200">
    <property type="entry name" value="Rcat_RNF216"/>
    <property type="match status" value="1"/>
</dbReference>
<dbReference type="InterPro" id="IPR044066">
    <property type="entry name" value="TRIAD_supradom"/>
</dbReference>
<dbReference type="Gene3D" id="1.20.120.1750">
    <property type="match status" value="1"/>
</dbReference>
<keyword evidence="7" id="KW-0862">Zinc</keyword>
<keyword evidence="3" id="KW-0479">Metal-binding</keyword>
<name>A0A2C5XRX7_9HYPO</name>
<evidence type="ECO:0000256" key="5">
    <source>
        <dbReference type="ARBA" id="ARBA00022771"/>
    </source>
</evidence>
<dbReference type="GO" id="GO:0008270">
    <property type="term" value="F:zinc ion binding"/>
    <property type="evidence" value="ECO:0007669"/>
    <property type="project" value="UniProtKB-KW"/>
</dbReference>
<dbReference type="EMBL" id="NJET01000228">
    <property type="protein sequence ID" value="PHH59207.1"/>
    <property type="molecule type" value="Genomic_DNA"/>
</dbReference>
<dbReference type="InterPro" id="IPR047544">
    <property type="entry name" value="RING-HC_RBR_RNF216"/>
</dbReference>
<keyword evidence="8" id="KW-1133">Transmembrane helix</keyword>
<evidence type="ECO:0000256" key="3">
    <source>
        <dbReference type="ARBA" id="ARBA00022723"/>
    </source>
</evidence>
<keyword evidence="6" id="KW-0833">Ubl conjugation pathway</keyword>
<evidence type="ECO:0000256" key="6">
    <source>
        <dbReference type="ARBA" id="ARBA00022786"/>
    </source>
</evidence>
<dbReference type="AlphaFoldDB" id="A0A2C5XRX7"/>
<reference evidence="10 11" key="1">
    <citation type="submission" date="2017-06" db="EMBL/GenBank/DDBJ databases">
        <title>Ant-infecting Ophiocordyceps genomes reveal a high diversity of potential behavioral manipulation genes and a possible major role for enterotoxins.</title>
        <authorList>
            <person name="De Bekker C."/>
            <person name="Evans H.C."/>
            <person name="Brachmann A."/>
            <person name="Hughes D.P."/>
        </authorList>
    </citation>
    <scope>NUCLEOTIDE SEQUENCE [LARGE SCALE GENOMIC DNA]</scope>
    <source>
        <strain evidence="10 11">Map64</strain>
    </source>
</reference>
<keyword evidence="11" id="KW-1185">Reference proteome</keyword>
<keyword evidence="5" id="KW-0863">Zinc-finger</keyword>
<evidence type="ECO:0000256" key="1">
    <source>
        <dbReference type="ARBA" id="ARBA00004906"/>
    </source>
</evidence>
<comment type="pathway">
    <text evidence="1">Protein modification; protein ubiquitination.</text>
</comment>
<dbReference type="GO" id="GO:0016740">
    <property type="term" value="F:transferase activity"/>
    <property type="evidence" value="ECO:0007669"/>
    <property type="project" value="UniProtKB-KW"/>
</dbReference>
<dbReference type="PROSITE" id="PS51873">
    <property type="entry name" value="TRIAD"/>
    <property type="match status" value="1"/>
</dbReference>
<evidence type="ECO:0000256" key="4">
    <source>
        <dbReference type="ARBA" id="ARBA00022737"/>
    </source>
</evidence>
<proteinExistence type="predicted"/>
<evidence type="ECO:0000256" key="2">
    <source>
        <dbReference type="ARBA" id="ARBA00022679"/>
    </source>
</evidence>
<keyword evidence="4" id="KW-0677">Repeat</keyword>